<sequence>MAPFVSPDVILSNFKERAESLTVQGDKLYIGTATGNLHVYKIEDSTGDNEQHAELVETKKALCRRAIEQLGFIKDVNSLVVLSESQLSLFPLPTFTPPTPLVKTKGALSFALHTGVEYIDSDGKSLQAGDASSAKGKGLPTIVTRLAVGCKRKIVLYSWRDSEPQEVQESTLPHSPRSMTFLNNETICFGYSPSDYALFSIASSSTIEITTPVTATASNSSISNMGIGALSGLGGYMTLGLGAKAKPCVITITEMEALIAKENNGFLIGGEGKTTRTSNIDWPAPPEELAFVKPYVFSVMPAGSVPTSQAEGGSGPSQTNFVASPVIEIRSSISLLPVQTIPFPPANPSTTQTATGHAVRLLTSSPSSKSPLFVVTTPQTVLRLLLQQIDELVEAGSYADALALIETLDPAVLPDKERRQRQIRGLNAVAQFREGKYDDAINAFIDLDINPAKVVALYPESVAGRLSLPQDEWIPLYGGPKKPEVVTPPPADLHKEKEQETSPPAVDSPPRASTPKGSVRGVLKTGIESLVSTVTKEDDAISIRSQRRDKKNDGFHRSIETLMRYLSDRRPKISGALAALNITSAQSHEMPYLSAASTDDLFSLPNAPLSALTPEELVRFAQIVDTALFKSYLLVRPGLLAPLCRVGNWCEVSEVEEVLRAREKFSELIYLYNGKKMHGKALDLLQQLSEKETDMRDKLSPTVSYLQRLGPEHLDQIFQHSRWVFSQDPDIAFEIFTSEEAELPRLPVAEFLEKIDPSICARYIEYLIAERGEESALFHDRLAELYLRMTLAAKKRGDDGNIVLIFLRVDLADDSQQSFRREMYEKLLQFIDTTQHYQTDRLFGLLPSEDLFEAKAILLGRLGRHDSALEIYVYRLQDFLKAEEYCKRVFQPHSATGNVFLTLLRTYLHPSPSAPASADLLRPALDLISRHSPRLDALATLQLLPPLVTAHDVRAFLVEALRTPLFDTRVIREISKARDEQVARKLMYLQTKRVRVTDSRICPQCHKRIGHSVIAVHAPRGEVTHYQCREAFSRKLKETRS</sequence>
<dbReference type="InterPro" id="IPR019452">
    <property type="entry name" value="VPS39/TGF_beta_rcpt-assoc_1"/>
</dbReference>
<evidence type="ECO:0000256" key="4">
    <source>
        <dbReference type="PROSITE-ProRule" id="PRU01006"/>
    </source>
</evidence>
<comment type="similarity">
    <text evidence="3">Belongs to the VAM6/VPS39 family.</text>
</comment>
<evidence type="ECO:0000313" key="7">
    <source>
        <dbReference type="EMBL" id="OBZ72448.1"/>
    </source>
</evidence>
<dbReference type="InterPro" id="IPR036322">
    <property type="entry name" value="WD40_repeat_dom_sf"/>
</dbReference>
<protein>
    <submittedName>
        <fullName evidence="7">Vacuolar morphogenesis protein 6</fullName>
    </submittedName>
</protein>
<evidence type="ECO:0000313" key="8">
    <source>
        <dbReference type="Proteomes" id="UP000092993"/>
    </source>
</evidence>
<evidence type="ECO:0000256" key="3">
    <source>
        <dbReference type="ARBA" id="ARBA00038201"/>
    </source>
</evidence>
<dbReference type="GO" id="GO:0006886">
    <property type="term" value="P:intracellular protein transport"/>
    <property type="evidence" value="ECO:0007669"/>
    <property type="project" value="UniProtKB-UniRule"/>
</dbReference>
<dbReference type="Pfam" id="PF00780">
    <property type="entry name" value="CNH"/>
    <property type="match status" value="1"/>
</dbReference>
<dbReference type="OMA" id="EEYCNQV"/>
<dbReference type="InterPro" id="IPR032914">
    <property type="entry name" value="Vam6/VPS39/TRAP1"/>
</dbReference>
<evidence type="ECO:0000256" key="2">
    <source>
        <dbReference type="ARBA" id="ARBA00023136"/>
    </source>
</evidence>
<dbReference type="GO" id="GO:0000329">
    <property type="term" value="C:fungal-type vacuole membrane"/>
    <property type="evidence" value="ECO:0007669"/>
    <property type="project" value="TreeGrafter"/>
</dbReference>
<dbReference type="GO" id="GO:0012505">
    <property type="term" value="C:endomembrane system"/>
    <property type="evidence" value="ECO:0007669"/>
    <property type="project" value="UniProtKB-SubCell"/>
</dbReference>
<proteinExistence type="inferred from homology"/>
<feature type="repeat" description="CHCR" evidence="4">
    <location>
        <begin position="735"/>
        <end position="912"/>
    </location>
</feature>
<name>A0A1C7M6Q6_GRIFR</name>
<dbReference type="SUPFAM" id="SSF50978">
    <property type="entry name" value="WD40 repeat-like"/>
    <property type="match status" value="1"/>
</dbReference>
<evidence type="ECO:0000259" key="6">
    <source>
        <dbReference type="PROSITE" id="PS50219"/>
    </source>
</evidence>
<feature type="region of interest" description="Disordered" evidence="5">
    <location>
        <begin position="479"/>
        <end position="519"/>
    </location>
</feature>
<feature type="domain" description="CNH" evidence="6">
    <location>
        <begin position="15"/>
        <end position="356"/>
    </location>
</feature>
<keyword evidence="8" id="KW-1185">Reference proteome</keyword>
<evidence type="ECO:0000256" key="1">
    <source>
        <dbReference type="ARBA" id="ARBA00004184"/>
    </source>
</evidence>
<dbReference type="PANTHER" id="PTHR12894:SF49">
    <property type="entry name" value="VAM6_VPS39-LIKE PROTEIN"/>
    <property type="match status" value="1"/>
</dbReference>
<dbReference type="Pfam" id="PF10367">
    <property type="entry name" value="zf-Vps39_C"/>
    <property type="match status" value="1"/>
</dbReference>
<evidence type="ECO:0000256" key="5">
    <source>
        <dbReference type="SAM" id="MobiDB-lite"/>
    </source>
</evidence>
<dbReference type="GO" id="GO:0006914">
    <property type="term" value="P:autophagy"/>
    <property type="evidence" value="ECO:0007669"/>
    <property type="project" value="TreeGrafter"/>
</dbReference>
<organism evidence="7 8">
    <name type="scientific">Grifola frondosa</name>
    <name type="common">Maitake</name>
    <name type="synonym">Polyporus frondosus</name>
    <dbReference type="NCBI Taxonomy" id="5627"/>
    <lineage>
        <taxon>Eukaryota</taxon>
        <taxon>Fungi</taxon>
        <taxon>Dikarya</taxon>
        <taxon>Basidiomycota</taxon>
        <taxon>Agaricomycotina</taxon>
        <taxon>Agaricomycetes</taxon>
        <taxon>Polyporales</taxon>
        <taxon>Grifolaceae</taxon>
        <taxon>Grifola</taxon>
    </lineage>
</organism>
<reference evidence="7 8" key="1">
    <citation type="submission" date="2016-03" db="EMBL/GenBank/DDBJ databases">
        <title>Whole genome sequencing of Grifola frondosa 9006-11.</title>
        <authorList>
            <person name="Min B."/>
            <person name="Park H."/>
            <person name="Kim J.-G."/>
            <person name="Cho H."/>
            <person name="Oh Y.-L."/>
            <person name="Kong W.-S."/>
            <person name="Choi I.-G."/>
        </authorList>
    </citation>
    <scope>NUCLEOTIDE SEQUENCE [LARGE SCALE GENOMIC DNA]</scope>
    <source>
        <strain evidence="7 8">9006-11</strain>
    </source>
</reference>
<dbReference type="PROSITE" id="PS50236">
    <property type="entry name" value="CHCR"/>
    <property type="match status" value="1"/>
</dbReference>
<dbReference type="InterPro" id="IPR019453">
    <property type="entry name" value="VPS39/TGFA1_Znf"/>
</dbReference>
<keyword evidence="2" id="KW-0472">Membrane</keyword>
<dbReference type="Proteomes" id="UP000092993">
    <property type="component" value="Unassembled WGS sequence"/>
</dbReference>
<dbReference type="PANTHER" id="PTHR12894">
    <property type="entry name" value="CNH DOMAIN CONTAINING"/>
    <property type="match status" value="1"/>
</dbReference>
<dbReference type="STRING" id="5627.A0A1C7M6Q6"/>
<comment type="subcellular location">
    <subcellularLocation>
        <location evidence="1">Endomembrane system</location>
        <topology evidence="1">Peripheral membrane protein</topology>
    </subcellularLocation>
</comment>
<gene>
    <name evidence="7" type="primary">vam6</name>
    <name evidence="7" type="ORF">A0H81_07856</name>
</gene>
<dbReference type="AlphaFoldDB" id="A0A1C7M6Q6"/>
<accession>A0A1C7M6Q6</accession>
<dbReference type="GO" id="GO:0034058">
    <property type="term" value="P:endosomal vesicle fusion"/>
    <property type="evidence" value="ECO:0007669"/>
    <property type="project" value="TreeGrafter"/>
</dbReference>
<dbReference type="InterPro" id="IPR001180">
    <property type="entry name" value="CNH_dom"/>
</dbReference>
<dbReference type="OrthoDB" id="5325112at2759"/>
<dbReference type="Pfam" id="PF10366">
    <property type="entry name" value="Vps39_1"/>
    <property type="match status" value="1"/>
</dbReference>
<dbReference type="InterPro" id="IPR000547">
    <property type="entry name" value="Clathrin_H-chain/VPS_repeat"/>
</dbReference>
<comment type="caution">
    <text evidence="7">The sequence shown here is derived from an EMBL/GenBank/DDBJ whole genome shotgun (WGS) entry which is preliminary data.</text>
</comment>
<dbReference type="PROSITE" id="PS50219">
    <property type="entry name" value="CNH"/>
    <property type="match status" value="1"/>
</dbReference>
<dbReference type="EMBL" id="LUGG01000009">
    <property type="protein sequence ID" value="OBZ72448.1"/>
    <property type="molecule type" value="Genomic_DNA"/>
</dbReference>